<evidence type="ECO:0000313" key="1">
    <source>
        <dbReference type="EMBL" id="CAG8973413.1"/>
    </source>
</evidence>
<reference evidence="1" key="1">
    <citation type="submission" date="2021-07" db="EMBL/GenBank/DDBJ databases">
        <authorList>
            <person name="Durling M."/>
        </authorList>
    </citation>
    <scope>NUCLEOTIDE SEQUENCE</scope>
</reference>
<organism evidence="1 2">
    <name type="scientific">Hymenoscyphus albidus</name>
    <dbReference type="NCBI Taxonomy" id="595503"/>
    <lineage>
        <taxon>Eukaryota</taxon>
        <taxon>Fungi</taxon>
        <taxon>Dikarya</taxon>
        <taxon>Ascomycota</taxon>
        <taxon>Pezizomycotina</taxon>
        <taxon>Leotiomycetes</taxon>
        <taxon>Helotiales</taxon>
        <taxon>Helotiaceae</taxon>
        <taxon>Hymenoscyphus</taxon>
    </lineage>
</organism>
<evidence type="ECO:0000313" key="2">
    <source>
        <dbReference type="Proteomes" id="UP000701801"/>
    </source>
</evidence>
<dbReference type="OrthoDB" id="3561275at2759"/>
<accession>A0A9N9LGP5</accession>
<proteinExistence type="predicted"/>
<dbReference type="AlphaFoldDB" id="A0A9N9LGP5"/>
<dbReference type="EMBL" id="CAJVRM010000068">
    <property type="protein sequence ID" value="CAG8973413.1"/>
    <property type="molecule type" value="Genomic_DNA"/>
</dbReference>
<comment type="caution">
    <text evidence="1">The sequence shown here is derived from an EMBL/GenBank/DDBJ whole genome shotgun (WGS) entry which is preliminary data.</text>
</comment>
<sequence>METNDKIQEPKVSPKLHIQSLYSQPTDNQQANDDQAIAKTCHCTLRAYPVEIRKMIFEHSLVTFTDGKGEYPDDQTLKENNCALIEALRPSPNLYQEALNVFWSKSPLVHDEASWNAFMNLGDMAMKSIKSINFDVSSLSFAVSAAHPQKLNLLDQLPPNIHLARNLTALTFRISRSDACPINNFLSEILENCPNVRKLTWSAVIKKPPNSNEWRRLEVACALSAVGGARRGQTKMSRAIFILCYRDLFYNLDESLGGVKT</sequence>
<gene>
    <name evidence="1" type="ORF">HYALB_00000177</name>
</gene>
<protein>
    <submittedName>
        <fullName evidence="1">Uncharacterized protein</fullName>
    </submittedName>
</protein>
<dbReference type="Proteomes" id="UP000701801">
    <property type="component" value="Unassembled WGS sequence"/>
</dbReference>
<keyword evidence="2" id="KW-1185">Reference proteome</keyword>
<name>A0A9N9LGP5_9HELO</name>